<evidence type="ECO:0000256" key="3">
    <source>
        <dbReference type="ARBA" id="ARBA00022676"/>
    </source>
</evidence>
<proteinExistence type="inferred from homology"/>
<name>A0A9X3C019_9MYCO</name>
<evidence type="ECO:0000256" key="7">
    <source>
        <dbReference type="ARBA" id="ARBA00037904"/>
    </source>
</evidence>
<evidence type="ECO:0000256" key="9">
    <source>
        <dbReference type="ARBA" id="ARBA00040345"/>
    </source>
</evidence>
<evidence type="ECO:0000256" key="8">
    <source>
        <dbReference type="ARBA" id="ARBA00038120"/>
    </source>
</evidence>
<dbReference type="RefSeq" id="WP_263994130.1">
    <property type="nucleotide sequence ID" value="NZ_JACKVK010000001.1"/>
</dbReference>
<dbReference type="GO" id="GO:0005886">
    <property type="term" value="C:plasma membrane"/>
    <property type="evidence" value="ECO:0007669"/>
    <property type="project" value="UniProtKB-SubCell"/>
</dbReference>
<comment type="caution">
    <text evidence="11">The sequence shown here is derived from an EMBL/GenBank/DDBJ whole genome shotgun (WGS) entry which is preliminary data.</text>
</comment>
<keyword evidence="3" id="KW-0328">Glycosyltransferase</keyword>
<reference evidence="11" key="2">
    <citation type="journal article" date="2022" name="BMC Genomics">
        <title>Comparative genome analysis of mycobacteria focusing on tRNA and non-coding RNA.</title>
        <authorList>
            <person name="Behra P.R.K."/>
            <person name="Pettersson B.M.F."/>
            <person name="Ramesh M."/>
            <person name="Das S."/>
            <person name="Dasgupta S."/>
            <person name="Kirsebom L.A."/>
        </authorList>
    </citation>
    <scope>NUCLEOTIDE SEQUENCE</scope>
    <source>
        <strain evidence="11">DSM 44838</strain>
    </source>
</reference>
<dbReference type="InterPro" id="IPR001173">
    <property type="entry name" value="Glyco_trans_2-like"/>
</dbReference>
<dbReference type="PANTHER" id="PTHR43646:SF2">
    <property type="entry name" value="GLYCOSYLTRANSFERASE 2-LIKE DOMAIN-CONTAINING PROTEIN"/>
    <property type="match status" value="1"/>
</dbReference>
<evidence type="ECO:0000256" key="1">
    <source>
        <dbReference type="ARBA" id="ARBA00004236"/>
    </source>
</evidence>
<dbReference type="EMBL" id="JACKVK010000001">
    <property type="protein sequence ID" value="MCV7419376.1"/>
    <property type="molecule type" value="Genomic_DNA"/>
</dbReference>
<keyword evidence="4" id="KW-0808">Transferase</keyword>
<gene>
    <name evidence="11" type="ORF">H7K45_02380</name>
</gene>
<comment type="similarity">
    <text evidence="8">Belongs to the glycosyltransferase 2 family. CrtQ subfamily.</text>
</comment>
<feature type="domain" description="Glycosyltransferase 2-like" evidence="10">
    <location>
        <begin position="8"/>
        <end position="173"/>
    </location>
</feature>
<protein>
    <recommendedName>
        <fullName evidence="9">4,4'-diaponeurosporenoate glycosyltransferase</fullName>
    </recommendedName>
</protein>
<accession>A0A9X3C019</accession>
<dbReference type="Proteomes" id="UP001141629">
    <property type="component" value="Unassembled WGS sequence"/>
</dbReference>
<comment type="subcellular location">
    <subcellularLocation>
        <location evidence="1">Cell membrane</location>
    </subcellularLocation>
</comment>
<dbReference type="AlphaFoldDB" id="A0A9X3C019"/>
<comment type="function">
    <text evidence="6">Catalyzes the glycosylation of 4,4'-diaponeurosporenoate, i.e. the esterification of glucose at the C1'' position with the carboxyl group of 4,4'-diaponeurosporenic acid, to form glycosyl-4,4'-diaponeurosporenoate. This is a step in the biosynthesis of staphyloxanthin, an orange pigment present in most staphylococci strains.</text>
</comment>
<organism evidence="11 12">
    <name type="scientific">Mycobacterium yunnanensis</name>
    <dbReference type="NCBI Taxonomy" id="368477"/>
    <lineage>
        <taxon>Bacteria</taxon>
        <taxon>Bacillati</taxon>
        <taxon>Actinomycetota</taxon>
        <taxon>Actinomycetes</taxon>
        <taxon>Mycobacteriales</taxon>
        <taxon>Mycobacteriaceae</taxon>
        <taxon>Mycobacterium</taxon>
    </lineage>
</organism>
<evidence type="ECO:0000256" key="6">
    <source>
        <dbReference type="ARBA" id="ARBA00037281"/>
    </source>
</evidence>
<evidence type="ECO:0000313" key="12">
    <source>
        <dbReference type="Proteomes" id="UP001141629"/>
    </source>
</evidence>
<keyword evidence="5" id="KW-0472">Membrane</keyword>
<dbReference type="Pfam" id="PF00535">
    <property type="entry name" value="Glycos_transf_2"/>
    <property type="match status" value="1"/>
</dbReference>
<keyword evidence="2" id="KW-1003">Cell membrane</keyword>
<dbReference type="PANTHER" id="PTHR43646">
    <property type="entry name" value="GLYCOSYLTRANSFERASE"/>
    <property type="match status" value="1"/>
</dbReference>
<keyword evidence="12" id="KW-1185">Reference proteome</keyword>
<dbReference type="GO" id="GO:0016757">
    <property type="term" value="F:glycosyltransferase activity"/>
    <property type="evidence" value="ECO:0007669"/>
    <property type="project" value="UniProtKB-KW"/>
</dbReference>
<sequence length="234" mass="25042">MVWDGAVVVIPAHDEARALPTCLKAVVTAAACASVPVSIVVVLDSCTDESASLAGRFGADVQFVEVEARNVGAARAAGFTHARQTIGGDESRIWYATTDADSVVDPDWLIRQMGADADMVLGVVRVANWRQHSAASVRRYLAGYRAKMRRAGGGHDHVHGANMGFRADGYWDIGGFAALTSDEDVDLVRRFERAGRRIHRDAGSSVVTSARVQGRAPRGFASHLRTVSRRDGAA</sequence>
<evidence type="ECO:0000256" key="2">
    <source>
        <dbReference type="ARBA" id="ARBA00022475"/>
    </source>
</evidence>
<evidence type="ECO:0000256" key="5">
    <source>
        <dbReference type="ARBA" id="ARBA00023136"/>
    </source>
</evidence>
<dbReference type="InterPro" id="IPR029044">
    <property type="entry name" value="Nucleotide-diphossugar_trans"/>
</dbReference>
<evidence type="ECO:0000313" key="11">
    <source>
        <dbReference type="EMBL" id="MCV7419376.1"/>
    </source>
</evidence>
<comment type="pathway">
    <text evidence="7">Carotenoid biosynthesis; staphyloxanthin biosynthesis; staphyloxanthin from farnesyl diphosphate: step 4/5.</text>
</comment>
<evidence type="ECO:0000259" key="10">
    <source>
        <dbReference type="Pfam" id="PF00535"/>
    </source>
</evidence>
<reference evidence="11" key="1">
    <citation type="submission" date="2020-07" db="EMBL/GenBank/DDBJ databases">
        <authorList>
            <person name="Pettersson B.M.F."/>
            <person name="Behra P.R.K."/>
            <person name="Ramesh M."/>
            <person name="Das S."/>
            <person name="Dasgupta S."/>
            <person name="Kirsebom L.A."/>
        </authorList>
    </citation>
    <scope>NUCLEOTIDE SEQUENCE</scope>
    <source>
        <strain evidence="11">DSM 44838</strain>
    </source>
</reference>
<dbReference type="SUPFAM" id="SSF53448">
    <property type="entry name" value="Nucleotide-diphospho-sugar transferases"/>
    <property type="match status" value="1"/>
</dbReference>
<dbReference type="Gene3D" id="3.90.550.10">
    <property type="entry name" value="Spore Coat Polysaccharide Biosynthesis Protein SpsA, Chain A"/>
    <property type="match status" value="1"/>
</dbReference>
<evidence type="ECO:0000256" key="4">
    <source>
        <dbReference type="ARBA" id="ARBA00022679"/>
    </source>
</evidence>